<name>A0A951UFQ8_9NOST</name>
<comment type="caution">
    <text evidence="1">The sequence shown here is derived from an EMBL/GenBank/DDBJ whole genome shotgun (WGS) entry which is preliminary data.</text>
</comment>
<dbReference type="Proteomes" id="UP000715781">
    <property type="component" value="Unassembled WGS sequence"/>
</dbReference>
<reference evidence="1" key="1">
    <citation type="submission" date="2021-05" db="EMBL/GenBank/DDBJ databases">
        <authorList>
            <person name="Pietrasiak N."/>
            <person name="Ward R."/>
            <person name="Stajich J.E."/>
            <person name="Kurbessoian T."/>
        </authorList>
    </citation>
    <scope>NUCLEOTIDE SEQUENCE</scope>
    <source>
        <strain evidence="1">JT2-VF2</strain>
    </source>
</reference>
<dbReference type="EMBL" id="JAHHHN010000005">
    <property type="protein sequence ID" value="MBW4561799.1"/>
    <property type="molecule type" value="Genomic_DNA"/>
</dbReference>
<evidence type="ECO:0000313" key="1">
    <source>
        <dbReference type="EMBL" id="MBW4561799.1"/>
    </source>
</evidence>
<dbReference type="AlphaFoldDB" id="A0A951UFQ8"/>
<sequence>MAWLHGNNAVHQLSENAVLYDLAQMRGNVSVLSRIPNNIGGVYAWYRRFEIDTNAMNDPDLFVNYILKELYKDHSASRETRLPPIHKIKLQPDNSFSKELLLKELATDSSFRELLFMLLSNSLIFQQPLYIGKTNNLYSRIRSHLSEGSILRERLAAAGHKINRCRLLIIHTSYINSSTVSDDINEDNNLDNQLDEECEYPETASDKLVEDLLSRLFLPAFTLRYG</sequence>
<protein>
    <submittedName>
        <fullName evidence="1">GIY-YIG nuclease family protein</fullName>
    </submittedName>
</protein>
<proteinExistence type="predicted"/>
<accession>A0A951UFQ8</accession>
<gene>
    <name evidence="1" type="ORF">KME32_11705</name>
</gene>
<evidence type="ECO:0000313" key="2">
    <source>
        <dbReference type="Proteomes" id="UP000715781"/>
    </source>
</evidence>
<organism evidence="1 2">
    <name type="scientific">Mojavia pulchra JT2-VF2</name>
    <dbReference type="NCBI Taxonomy" id="287848"/>
    <lineage>
        <taxon>Bacteria</taxon>
        <taxon>Bacillati</taxon>
        <taxon>Cyanobacteriota</taxon>
        <taxon>Cyanophyceae</taxon>
        <taxon>Nostocales</taxon>
        <taxon>Nostocaceae</taxon>
    </lineage>
</organism>
<reference evidence="1" key="2">
    <citation type="journal article" date="2022" name="Microbiol. Resour. Announc.">
        <title>Metagenome Sequencing to Explore Phylogenomics of Terrestrial Cyanobacteria.</title>
        <authorList>
            <person name="Ward R.D."/>
            <person name="Stajich J.E."/>
            <person name="Johansen J.R."/>
            <person name="Huntemann M."/>
            <person name="Clum A."/>
            <person name="Foster B."/>
            <person name="Foster B."/>
            <person name="Roux S."/>
            <person name="Palaniappan K."/>
            <person name="Varghese N."/>
            <person name="Mukherjee S."/>
            <person name="Reddy T.B.K."/>
            <person name="Daum C."/>
            <person name="Copeland A."/>
            <person name="Chen I.A."/>
            <person name="Ivanova N.N."/>
            <person name="Kyrpides N.C."/>
            <person name="Shapiro N."/>
            <person name="Eloe-Fadrosh E.A."/>
            <person name="Pietrasiak N."/>
        </authorList>
    </citation>
    <scope>NUCLEOTIDE SEQUENCE</scope>
    <source>
        <strain evidence="1">JT2-VF2</strain>
    </source>
</reference>